<dbReference type="STRING" id="8081.ENSPREP00000000877"/>
<organism evidence="2 3">
    <name type="scientific">Poecilia reticulata</name>
    <name type="common">Guppy</name>
    <name type="synonym">Acanthophacelus reticulatus</name>
    <dbReference type="NCBI Taxonomy" id="8081"/>
    <lineage>
        <taxon>Eukaryota</taxon>
        <taxon>Metazoa</taxon>
        <taxon>Chordata</taxon>
        <taxon>Craniata</taxon>
        <taxon>Vertebrata</taxon>
        <taxon>Euteleostomi</taxon>
        <taxon>Actinopterygii</taxon>
        <taxon>Neopterygii</taxon>
        <taxon>Teleostei</taxon>
        <taxon>Neoteleostei</taxon>
        <taxon>Acanthomorphata</taxon>
        <taxon>Ovalentaria</taxon>
        <taxon>Atherinomorphae</taxon>
        <taxon>Cyprinodontiformes</taxon>
        <taxon>Poeciliidae</taxon>
        <taxon>Poeciliinae</taxon>
        <taxon>Poecilia</taxon>
    </lineage>
</organism>
<feature type="coiled-coil region" evidence="1">
    <location>
        <begin position="86"/>
        <end position="134"/>
    </location>
</feature>
<dbReference type="Ensembl" id="ENSPRET00000000916.1">
    <property type="protein sequence ID" value="ENSPREP00000000877.1"/>
    <property type="gene ID" value="ENSPREG00000000671.1"/>
</dbReference>
<keyword evidence="3" id="KW-1185">Reference proteome</keyword>
<evidence type="ECO:0008006" key="4">
    <source>
        <dbReference type="Google" id="ProtNLM"/>
    </source>
</evidence>
<evidence type="ECO:0000256" key="1">
    <source>
        <dbReference type="SAM" id="Coils"/>
    </source>
</evidence>
<protein>
    <recommendedName>
        <fullName evidence="4">L1 transposable element RRM domain-containing protein</fullName>
    </recommendedName>
</protein>
<accession>A0A3P9MU56</accession>
<dbReference type="Bgee" id="ENSPREG00000000671">
    <property type="expression patterns" value="Expressed in caudal fin"/>
</dbReference>
<dbReference type="OMA" id="RKANKNM"/>
<dbReference type="PANTHER" id="PTHR11505">
    <property type="entry name" value="L1 TRANSPOSABLE ELEMENT-RELATED"/>
    <property type="match status" value="1"/>
</dbReference>
<dbReference type="InterPro" id="IPR004244">
    <property type="entry name" value="Transposase_22"/>
</dbReference>
<dbReference type="AlphaFoldDB" id="A0A3P9MU56"/>
<evidence type="ECO:0000313" key="3">
    <source>
        <dbReference type="Proteomes" id="UP000242638"/>
    </source>
</evidence>
<keyword evidence="1" id="KW-0175">Coiled coil</keyword>
<dbReference type="Proteomes" id="UP000242638">
    <property type="component" value="Unassembled WGS sequence"/>
</dbReference>
<reference evidence="3" key="1">
    <citation type="submission" date="2013-11" db="EMBL/GenBank/DDBJ databases">
        <title>The genomic landscape of the Guanapo guppy.</title>
        <authorList>
            <person name="Kuenstner A."/>
            <person name="Dreyer C."/>
        </authorList>
    </citation>
    <scope>NUCLEOTIDE SEQUENCE</scope>
    <source>
        <strain evidence="3">Guanapo</strain>
    </source>
</reference>
<name>A0A3P9MU56_POERE</name>
<reference evidence="2" key="3">
    <citation type="submission" date="2025-09" db="UniProtKB">
        <authorList>
            <consortium name="Ensembl"/>
        </authorList>
    </citation>
    <scope>IDENTIFICATION</scope>
    <source>
        <strain evidence="2">Guanapo</strain>
    </source>
</reference>
<proteinExistence type="predicted"/>
<sequence>MFYSCIPREFLGNNNFSVEPHEKDIMPNSTKLLKGKSEASKQTKLFDHNLRGEARKANKNMAAQEEISDSENSKSDQILVALESLKSEFSSKLDDLLVTLQDMKQEMKDYNERMSRAEDRISSAEDEVANLHANKLIDLETRSRLKNLRLVNLPEGAEGSDLCAFLEKWIPKALGREKLQTSLSLERAHRLGPRKDGASRPRALIMKFLNYREKQAVIRVARKKDIFYKEQRVRFYPDLATGLHQLRKMFDSIREVLRNLNIRNAITYPATRLVTYENETLAFKTPEEASEFIKKLRRILGGKKKKKKKSKTSSVLFRHVYFN</sequence>
<reference evidence="2" key="2">
    <citation type="submission" date="2025-08" db="UniProtKB">
        <authorList>
            <consortium name="Ensembl"/>
        </authorList>
    </citation>
    <scope>IDENTIFICATION</scope>
    <source>
        <strain evidence="2">Guanapo</strain>
    </source>
</reference>
<dbReference type="FunFam" id="3.30.70.1820:FF:000004">
    <property type="entry name" value="Uncharacterized protein"/>
    <property type="match status" value="1"/>
</dbReference>
<dbReference type="Gene3D" id="3.30.70.1820">
    <property type="entry name" value="L1 transposable element, RRM domain"/>
    <property type="match status" value="1"/>
</dbReference>
<evidence type="ECO:0000313" key="2">
    <source>
        <dbReference type="Ensembl" id="ENSPREP00000000877.1"/>
    </source>
</evidence>
<dbReference type="GeneTree" id="ENSGT01040000240549"/>